<evidence type="ECO:0000259" key="11">
    <source>
        <dbReference type="PROSITE" id="PS51900"/>
    </source>
</evidence>
<evidence type="ECO:0000256" key="4">
    <source>
        <dbReference type="ARBA" id="ARBA00022829"/>
    </source>
</evidence>
<evidence type="ECO:0000313" key="13">
    <source>
        <dbReference type="Proteomes" id="UP000244925"/>
    </source>
</evidence>
<evidence type="ECO:0000256" key="3">
    <source>
        <dbReference type="ARBA" id="ARBA00022618"/>
    </source>
</evidence>
<keyword evidence="2" id="KW-0963">Cytoplasm</keyword>
<dbReference type="InterPro" id="IPR011010">
    <property type="entry name" value="DNA_brk_join_enz"/>
</dbReference>
<evidence type="ECO:0000256" key="2">
    <source>
        <dbReference type="ARBA" id="ARBA00022490"/>
    </source>
</evidence>
<evidence type="ECO:0000256" key="7">
    <source>
        <dbReference type="ARBA" id="ARBA00023172"/>
    </source>
</evidence>
<proteinExistence type="predicted"/>
<dbReference type="GO" id="GO:0015074">
    <property type="term" value="P:DNA integration"/>
    <property type="evidence" value="ECO:0007669"/>
    <property type="project" value="UniProtKB-KW"/>
</dbReference>
<feature type="domain" description="Core-binding (CB)" evidence="11">
    <location>
        <begin position="1"/>
        <end position="84"/>
    </location>
</feature>
<gene>
    <name evidence="12" type="ORF">C5O25_05765</name>
</gene>
<dbReference type="InterPro" id="IPR013762">
    <property type="entry name" value="Integrase-like_cat_sf"/>
</dbReference>
<keyword evidence="4" id="KW-0159">Chromosome partition</keyword>
<evidence type="ECO:0000259" key="10">
    <source>
        <dbReference type="PROSITE" id="PS51898"/>
    </source>
</evidence>
<dbReference type="Pfam" id="PF02899">
    <property type="entry name" value="Phage_int_SAM_1"/>
    <property type="match status" value="1"/>
</dbReference>
<dbReference type="Proteomes" id="UP000244925">
    <property type="component" value="Unassembled WGS sequence"/>
</dbReference>
<dbReference type="AlphaFoldDB" id="A0A2V1ITA3"/>
<dbReference type="GO" id="GO:0003677">
    <property type="term" value="F:DNA binding"/>
    <property type="evidence" value="ECO:0007669"/>
    <property type="project" value="UniProtKB-UniRule"/>
</dbReference>
<comment type="subcellular location">
    <subcellularLocation>
        <location evidence="1">Cytoplasm</location>
    </subcellularLocation>
</comment>
<keyword evidence="5" id="KW-0229">DNA integration</keyword>
<evidence type="ECO:0000256" key="5">
    <source>
        <dbReference type="ARBA" id="ARBA00022908"/>
    </source>
</evidence>
<dbReference type="PANTHER" id="PTHR30349:SF77">
    <property type="entry name" value="TYROSINE RECOMBINASE XERC"/>
    <property type="match status" value="1"/>
</dbReference>
<dbReference type="SUPFAM" id="SSF56349">
    <property type="entry name" value="DNA breaking-rejoining enzymes"/>
    <property type="match status" value="1"/>
</dbReference>
<keyword evidence="3" id="KW-0132">Cell division</keyword>
<evidence type="ECO:0000256" key="1">
    <source>
        <dbReference type="ARBA" id="ARBA00004496"/>
    </source>
</evidence>
<comment type="caution">
    <text evidence="12">The sequence shown here is derived from an EMBL/GenBank/DDBJ whole genome shotgun (WGS) entry which is preliminary data.</text>
</comment>
<feature type="domain" description="Tyr recombinase" evidence="10">
    <location>
        <begin position="105"/>
        <end position="285"/>
    </location>
</feature>
<dbReference type="InterPro" id="IPR010998">
    <property type="entry name" value="Integrase_recombinase_N"/>
</dbReference>
<accession>A0A2V1ITA3</accession>
<dbReference type="InterPro" id="IPR004107">
    <property type="entry name" value="Integrase_SAM-like_N"/>
</dbReference>
<dbReference type="InterPro" id="IPR050090">
    <property type="entry name" value="Tyrosine_recombinase_XerCD"/>
</dbReference>
<keyword evidence="13" id="KW-1185">Reference proteome</keyword>
<keyword evidence="7" id="KW-0233">DNA recombination</keyword>
<dbReference type="Gene3D" id="1.10.443.10">
    <property type="entry name" value="Intergrase catalytic core"/>
    <property type="match status" value="1"/>
</dbReference>
<dbReference type="GO" id="GO:0007059">
    <property type="term" value="P:chromosome segregation"/>
    <property type="evidence" value="ECO:0007669"/>
    <property type="project" value="UniProtKB-KW"/>
</dbReference>
<dbReference type="Pfam" id="PF00589">
    <property type="entry name" value="Phage_integrase"/>
    <property type="match status" value="1"/>
</dbReference>
<evidence type="ECO:0000256" key="6">
    <source>
        <dbReference type="ARBA" id="ARBA00023125"/>
    </source>
</evidence>
<dbReference type="GO" id="GO:0051301">
    <property type="term" value="P:cell division"/>
    <property type="evidence" value="ECO:0007669"/>
    <property type="project" value="UniProtKB-KW"/>
</dbReference>
<name>A0A2V1ITA3_9BACT</name>
<dbReference type="RefSeq" id="WP_107035785.1">
    <property type="nucleotide sequence ID" value="NZ_CAONGC010000031.1"/>
</dbReference>
<keyword evidence="6 9" id="KW-0238">DNA-binding</keyword>
<reference evidence="13" key="1">
    <citation type="submission" date="2018-02" db="EMBL/GenBank/DDBJ databases">
        <authorList>
            <person name="Clavel T."/>
            <person name="Strowig T."/>
        </authorList>
    </citation>
    <scope>NUCLEOTIDE SEQUENCE [LARGE SCALE GENOMIC DNA]</scope>
    <source>
        <strain evidence="13">DSM 100764</strain>
    </source>
</reference>
<evidence type="ECO:0000256" key="9">
    <source>
        <dbReference type="PROSITE-ProRule" id="PRU01248"/>
    </source>
</evidence>
<sequence>MIDDFLTYLRCELNYSPHTVDAYRRDLTGWRDDTTSGGRYAFDPASVTLLDLREWIFSLSKRGSSPRTVRRKVQALRAFYRWMMRSRGLQANPAAELTLPKLEKPLPVFVRPEETESVLNEEVDMTDFEQVRDRLIVDMLYTTGMRCSELTGLTDAGVDLARGELKVHGKRNKDRLIPFGKELADMIRHYQTLRNNTAGRSELFFVRSDGRPLYRKLVYNVVHRALQPTTALRRSPHVLRHSFATDMLNDGADINAVRRLLGHESLSTTQIYTHITYRELQQNYQQAHPRALKKGG</sequence>
<evidence type="ECO:0000256" key="8">
    <source>
        <dbReference type="ARBA" id="ARBA00023306"/>
    </source>
</evidence>
<dbReference type="PROSITE" id="PS51900">
    <property type="entry name" value="CB"/>
    <property type="match status" value="1"/>
</dbReference>
<keyword evidence="8" id="KW-0131">Cell cycle</keyword>
<evidence type="ECO:0000313" key="12">
    <source>
        <dbReference type="EMBL" id="PWB07868.1"/>
    </source>
</evidence>
<dbReference type="PANTHER" id="PTHR30349">
    <property type="entry name" value="PHAGE INTEGRASE-RELATED"/>
    <property type="match status" value="1"/>
</dbReference>
<dbReference type="Gene3D" id="1.10.150.130">
    <property type="match status" value="1"/>
</dbReference>
<organism evidence="12 13">
    <name type="scientific">Paramuribaculum intestinale</name>
    <dbReference type="NCBI Taxonomy" id="2094151"/>
    <lineage>
        <taxon>Bacteria</taxon>
        <taxon>Pseudomonadati</taxon>
        <taxon>Bacteroidota</taxon>
        <taxon>Bacteroidia</taxon>
        <taxon>Bacteroidales</taxon>
        <taxon>Muribaculaceae</taxon>
        <taxon>Paramuribaculum</taxon>
    </lineage>
</organism>
<dbReference type="EMBL" id="PUBV01000009">
    <property type="protein sequence ID" value="PWB07868.1"/>
    <property type="molecule type" value="Genomic_DNA"/>
</dbReference>
<dbReference type="InterPro" id="IPR002104">
    <property type="entry name" value="Integrase_catalytic"/>
</dbReference>
<dbReference type="GO" id="GO:0005737">
    <property type="term" value="C:cytoplasm"/>
    <property type="evidence" value="ECO:0007669"/>
    <property type="project" value="UniProtKB-SubCell"/>
</dbReference>
<protein>
    <submittedName>
        <fullName evidence="12">Recombinase</fullName>
    </submittedName>
</protein>
<dbReference type="PROSITE" id="PS51898">
    <property type="entry name" value="TYR_RECOMBINASE"/>
    <property type="match status" value="1"/>
</dbReference>
<dbReference type="GeneID" id="93424056"/>
<dbReference type="GO" id="GO:0006310">
    <property type="term" value="P:DNA recombination"/>
    <property type="evidence" value="ECO:0007669"/>
    <property type="project" value="UniProtKB-KW"/>
</dbReference>
<dbReference type="InterPro" id="IPR044068">
    <property type="entry name" value="CB"/>
</dbReference>